<keyword evidence="3 8" id="KW-0479">Metal-binding</keyword>
<dbReference type="Gene3D" id="1.10.630.10">
    <property type="entry name" value="Cytochrome P450"/>
    <property type="match status" value="1"/>
</dbReference>
<proteinExistence type="inferred from homology"/>
<dbReference type="InterPro" id="IPR017972">
    <property type="entry name" value="Cyt_P450_CS"/>
</dbReference>
<dbReference type="PANTHER" id="PTHR46696:SF1">
    <property type="entry name" value="CYTOCHROME P450 YJIB-RELATED"/>
    <property type="match status" value="1"/>
</dbReference>
<comment type="similarity">
    <text evidence="1 8">Belongs to the cytochrome P450 family.</text>
</comment>
<reference evidence="9 10" key="1">
    <citation type="submission" date="2016-05" db="EMBL/GenBank/DDBJ databases">
        <title>Complete genome sequence of Novosphingobium guangzhouense SA925(T).</title>
        <authorList>
            <person name="Sha S."/>
        </authorList>
    </citation>
    <scope>NUCLEOTIDE SEQUENCE [LARGE SCALE GENOMIC DNA]</scope>
    <source>
        <strain evidence="9 10">SA925</strain>
    </source>
</reference>
<dbReference type="InterPro" id="IPR002397">
    <property type="entry name" value="Cyt_P450_B"/>
</dbReference>
<evidence type="ECO:0000256" key="7">
    <source>
        <dbReference type="ARBA" id="ARBA00043906"/>
    </source>
</evidence>
<keyword evidence="5 8" id="KW-0408">Iron</keyword>
<dbReference type="CDD" id="cd20625">
    <property type="entry name" value="CYP164-like"/>
    <property type="match status" value="1"/>
</dbReference>
<evidence type="ECO:0000313" key="9">
    <source>
        <dbReference type="EMBL" id="PNU03355.1"/>
    </source>
</evidence>
<dbReference type="PRINTS" id="PR00385">
    <property type="entry name" value="P450"/>
</dbReference>
<dbReference type="PRINTS" id="PR00359">
    <property type="entry name" value="BP450"/>
</dbReference>
<evidence type="ECO:0000256" key="1">
    <source>
        <dbReference type="ARBA" id="ARBA00010617"/>
    </source>
</evidence>
<evidence type="ECO:0000256" key="4">
    <source>
        <dbReference type="ARBA" id="ARBA00023002"/>
    </source>
</evidence>
<protein>
    <recommendedName>
        <fullName evidence="11">Cytochrome</fullName>
    </recommendedName>
</protein>
<dbReference type="InterPro" id="IPR036396">
    <property type="entry name" value="Cyt_P450_sf"/>
</dbReference>
<evidence type="ECO:0000256" key="8">
    <source>
        <dbReference type="RuleBase" id="RU000461"/>
    </source>
</evidence>
<name>A0A2K2FX46_9SPHN</name>
<dbReference type="InterPro" id="IPR001128">
    <property type="entry name" value="Cyt_P450"/>
</dbReference>
<keyword evidence="6 8" id="KW-0503">Monooxygenase</keyword>
<dbReference type="PROSITE" id="PS00086">
    <property type="entry name" value="CYTOCHROME_P450"/>
    <property type="match status" value="1"/>
</dbReference>
<dbReference type="SUPFAM" id="SSF48264">
    <property type="entry name" value="Cytochrome P450"/>
    <property type="match status" value="1"/>
</dbReference>
<keyword evidence="4 8" id="KW-0560">Oxidoreductase</keyword>
<sequence>MAGETGIAEPVQDVDFGSPAFLEDPWSPLRALQGQDPVFWSEKQQAWIVTRYDDVMATFRDQRLSASRIVPFLSTLVADVRAEYPLVAQFEEKWISNVDQPVHSRLRRLMANAFSRKVVDALRPASRKISADILSEVDGREVDYVHAVARELPARVITAMFGIPDHLRDQFADWAGAIQQATGAAVLTRDMVDLYHQTLADMNVELLKLIAERRESPKEDLLSQFVQARDANDQLSDDELLGACHATIIAGFETTMHMLTLGMLELHERPVLQQRLLSSSSDAAQVVDELLRYIGMAKGMLRIAREDFEWHGKTIRKGDFVYGMNISANRDPRMWQRPDEIDPDRDNNRSMAFGPGMHFCLGHLLAKMELAEFFTELFGSYDVAILSAGRPWINSFTFRGLERLPVRISAKS</sequence>
<dbReference type="Proteomes" id="UP000236327">
    <property type="component" value="Unassembled WGS sequence"/>
</dbReference>
<gene>
    <name evidence="9" type="ORF">A8V01_06405</name>
</gene>
<dbReference type="FunFam" id="1.10.630.10:FF:000018">
    <property type="entry name" value="Cytochrome P450 monooxygenase"/>
    <property type="match status" value="1"/>
</dbReference>
<accession>A0A2K2FX46</accession>
<dbReference type="PANTHER" id="PTHR46696">
    <property type="entry name" value="P450, PUTATIVE (EUROFUNG)-RELATED"/>
    <property type="match status" value="1"/>
</dbReference>
<dbReference type="RefSeq" id="WP_170065983.1">
    <property type="nucleotide sequence ID" value="NZ_LYMM01000051.1"/>
</dbReference>
<evidence type="ECO:0000313" key="10">
    <source>
        <dbReference type="Proteomes" id="UP000236327"/>
    </source>
</evidence>
<organism evidence="9 10">
    <name type="scientific">Novosphingobium guangzhouense</name>
    <dbReference type="NCBI Taxonomy" id="1850347"/>
    <lineage>
        <taxon>Bacteria</taxon>
        <taxon>Pseudomonadati</taxon>
        <taxon>Pseudomonadota</taxon>
        <taxon>Alphaproteobacteria</taxon>
        <taxon>Sphingomonadales</taxon>
        <taxon>Sphingomonadaceae</taxon>
        <taxon>Novosphingobium</taxon>
    </lineage>
</organism>
<dbReference type="GO" id="GO:0020037">
    <property type="term" value="F:heme binding"/>
    <property type="evidence" value="ECO:0007669"/>
    <property type="project" value="InterPro"/>
</dbReference>
<evidence type="ECO:0000256" key="2">
    <source>
        <dbReference type="ARBA" id="ARBA00022617"/>
    </source>
</evidence>
<dbReference type="EMBL" id="LYMM01000051">
    <property type="protein sequence ID" value="PNU03355.1"/>
    <property type="molecule type" value="Genomic_DNA"/>
</dbReference>
<evidence type="ECO:0000256" key="6">
    <source>
        <dbReference type="ARBA" id="ARBA00023033"/>
    </source>
</evidence>
<keyword evidence="2 8" id="KW-0349">Heme</keyword>
<comment type="function">
    <text evidence="7">Cytochromes P450 are a group of heme-thiolate monooxygenases. They oxidize a variety of structurally unrelated compounds, including steroids, fatty acids, and xenobiotics.</text>
</comment>
<evidence type="ECO:0008006" key="11">
    <source>
        <dbReference type="Google" id="ProtNLM"/>
    </source>
</evidence>
<dbReference type="GO" id="GO:0016705">
    <property type="term" value="F:oxidoreductase activity, acting on paired donors, with incorporation or reduction of molecular oxygen"/>
    <property type="evidence" value="ECO:0007669"/>
    <property type="project" value="InterPro"/>
</dbReference>
<dbReference type="AlphaFoldDB" id="A0A2K2FX46"/>
<comment type="caution">
    <text evidence="9">The sequence shown here is derived from an EMBL/GenBank/DDBJ whole genome shotgun (WGS) entry which is preliminary data.</text>
</comment>
<dbReference type="GO" id="GO:0005506">
    <property type="term" value="F:iron ion binding"/>
    <property type="evidence" value="ECO:0007669"/>
    <property type="project" value="InterPro"/>
</dbReference>
<dbReference type="Pfam" id="PF00067">
    <property type="entry name" value="p450"/>
    <property type="match status" value="2"/>
</dbReference>
<dbReference type="GO" id="GO:0004497">
    <property type="term" value="F:monooxygenase activity"/>
    <property type="evidence" value="ECO:0007669"/>
    <property type="project" value="UniProtKB-KW"/>
</dbReference>
<evidence type="ECO:0000256" key="5">
    <source>
        <dbReference type="ARBA" id="ARBA00023004"/>
    </source>
</evidence>
<evidence type="ECO:0000256" key="3">
    <source>
        <dbReference type="ARBA" id="ARBA00022723"/>
    </source>
</evidence>
<keyword evidence="10" id="KW-1185">Reference proteome</keyword>